<dbReference type="RefSeq" id="WP_161596090.1">
    <property type="nucleotide sequence ID" value="NZ_BKCG01000005.1"/>
</dbReference>
<name>A0A5J4IYF8_9FLAO</name>
<organism evidence="9 10">
    <name type="scientific">Patiriisocius marinus</name>
    <dbReference type="NCBI Taxonomy" id="1397112"/>
    <lineage>
        <taxon>Bacteria</taxon>
        <taxon>Pseudomonadati</taxon>
        <taxon>Bacteroidota</taxon>
        <taxon>Flavobacteriia</taxon>
        <taxon>Flavobacteriales</taxon>
        <taxon>Flavobacteriaceae</taxon>
        <taxon>Patiriisocius</taxon>
    </lineage>
</organism>
<dbReference type="InterPro" id="IPR011990">
    <property type="entry name" value="TPR-like_helical_dom_sf"/>
</dbReference>
<dbReference type="Gene3D" id="1.25.40.10">
    <property type="entry name" value="Tetratricopeptide repeat domain"/>
    <property type="match status" value="2"/>
</dbReference>
<feature type="transmembrane region" description="Helical" evidence="6">
    <location>
        <begin position="278"/>
        <end position="300"/>
    </location>
</feature>
<keyword evidence="9" id="KW-0418">Kinase</keyword>
<sequence length="698" mass="79464">MQIVQTEFFKNNYDKTIQEGELAIRLSDSSGYLKQYKFISSYLGSSYLEIDDSIRAKKIFNNSIEYALKRNDTAWRLAAEIDLANYHALKSDTTSQRKAIKLYEDILPIAEILNTKNKLLVLNSNIAEMYLKLNEPDNAEKFIIESAKYFNEETFIGFKGSYSLNKGNYEFQKGNNEESIKNLNESIRIFSNLNHLDGKIQSYKTLVKIYAKQGKYKAAFKNQQILDDLEKEKFEVDKIEAVQTVSTRFKVVEMQKKIEEANLLTEIKEKQAKQETTFFWIKIASGILLIFSTILFFSYLNRKKLVVSLRAKNKQYLEEKERSEELMKAKSILYSNITHELRTPMYGIIGISNMLSENKLFKSEREHLKSLKFSADYLLSLVNNILHFNKLESDEPDDIKISNFDIRNLVYNTVESSKFLSEDHPNKYIVTIDHSIPNIISGDEMKISQILINLLGNASKFTNDGVIEINLEEIASTKNNIEIAFTIKDTGIGIDEKTLKTIYNKYAQTGTGQNFMGTGLGLPIVKKLIEQQGGQLALNSELRKGTIVTFSLNYGIAETKVLDEISPEGIKTILSELNILIVDDNKINQLITRKFVERHGAKGNTVGSGQEAIELAKNNKYDVILMDINMPEMNGFEATEIIRSFDNEIPIIALTAVDKEKVVGAHSFNLMNGIIIKPYSNEQFLNTLLANITISRAS</sequence>
<dbReference type="InterPro" id="IPR005467">
    <property type="entry name" value="His_kinase_dom"/>
</dbReference>
<dbReference type="InterPro" id="IPR004358">
    <property type="entry name" value="Sig_transdc_His_kin-like_C"/>
</dbReference>
<feature type="domain" description="Response regulatory" evidence="8">
    <location>
        <begin position="578"/>
        <end position="692"/>
    </location>
</feature>
<dbReference type="EC" id="2.7.13.3" evidence="2"/>
<reference evidence="9 10" key="1">
    <citation type="submission" date="2019-08" db="EMBL/GenBank/DDBJ databases">
        <title>Draft genome sequence of Ulvibacter marinus type strain NBRC 109484.</title>
        <authorList>
            <person name="Kawano K."/>
            <person name="Ushijima N."/>
            <person name="Kihara M."/>
            <person name="Itoh H."/>
        </authorList>
    </citation>
    <scope>NUCLEOTIDE SEQUENCE [LARGE SCALE GENOMIC DNA]</scope>
    <source>
        <strain evidence="9 10">NBRC 109484</strain>
    </source>
</reference>
<dbReference type="InterPro" id="IPR003594">
    <property type="entry name" value="HATPase_dom"/>
</dbReference>
<dbReference type="SMART" id="SM00387">
    <property type="entry name" value="HATPase_c"/>
    <property type="match status" value="1"/>
</dbReference>
<evidence type="ECO:0000313" key="10">
    <source>
        <dbReference type="Proteomes" id="UP000326509"/>
    </source>
</evidence>
<keyword evidence="3 5" id="KW-0597">Phosphoprotein</keyword>
<dbReference type="CDD" id="cd00082">
    <property type="entry name" value="HisKA"/>
    <property type="match status" value="1"/>
</dbReference>
<dbReference type="InterPro" id="IPR011006">
    <property type="entry name" value="CheY-like_superfamily"/>
</dbReference>
<dbReference type="InterPro" id="IPR036097">
    <property type="entry name" value="HisK_dim/P_sf"/>
</dbReference>
<evidence type="ECO:0000259" key="7">
    <source>
        <dbReference type="PROSITE" id="PS50109"/>
    </source>
</evidence>
<dbReference type="CDD" id="cd17546">
    <property type="entry name" value="REC_hyHK_CKI1_RcsC-like"/>
    <property type="match status" value="1"/>
</dbReference>
<evidence type="ECO:0000256" key="3">
    <source>
        <dbReference type="ARBA" id="ARBA00022553"/>
    </source>
</evidence>
<dbReference type="Gene3D" id="3.30.565.10">
    <property type="entry name" value="Histidine kinase-like ATPase, C-terminal domain"/>
    <property type="match status" value="1"/>
</dbReference>
<dbReference type="PANTHER" id="PTHR45339:SF1">
    <property type="entry name" value="HYBRID SIGNAL TRANSDUCTION HISTIDINE KINASE J"/>
    <property type="match status" value="1"/>
</dbReference>
<dbReference type="InterPro" id="IPR036890">
    <property type="entry name" value="HATPase_C_sf"/>
</dbReference>
<evidence type="ECO:0000259" key="8">
    <source>
        <dbReference type="PROSITE" id="PS50110"/>
    </source>
</evidence>
<feature type="domain" description="Histidine kinase" evidence="7">
    <location>
        <begin position="336"/>
        <end position="556"/>
    </location>
</feature>
<dbReference type="PRINTS" id="PR00344">
    <property type="entry name" value="BCTRLSENSOR"/>
</dbReference>
<keyword evidence="4" id="KW-0902">Two-component regulatory system</keyword>
<comment type="catalytic activity">
    <reaction evidence="1">
        <text>ATP + protein L-histidine = ADP + protein N-phospho-L-histidine.</text>
        <dbReference type="EC" id="2.7.13.3"/>
    </reaction>
</comment>
<evidence type="ECO:0000256" key="1">
    <source>
        <dbReference type="ARBA" id="ARBA00000085"/>
    </source>
</evidence>
<dbReference type="AlphaFoldDB" id="A0A5J4IYF8"/>
<proteinExistence type="predicted"/>
<evidence type="ECO:0000313" key="9">
    <source>
        <dbReference type="EMBL" id="GER59966.1"/>
    </source>
</evidence>
<comment type="caution">
    <text evidence="9">The sequence shown here is derived from an EMBL/GenBank/DDBJ whole genome shotgun (WGS) entry which is preliminary data.</text>
</comment>
<dbReference type="EMBL" id="BKCG01000005">
    <property type="protein sequence ID" value="GER59966.1"/>
    <property type="molecule type" value="Genomic_DNA"/>
</dbReference>
<keyword evidence="9" id="KW-0808">Transferase</keyword>
<dbReference type="Pfam" id="PF00072">
    <property type="entry name" value="Response_reg"/>
    <property type="match status" value="1"/>
</dbReference>
<dbReference type="SUPFAM" id="SSF48452">
    <property type="entry name" value="TPR-like"/>
    <property type="match status" value="1"/>
</dbReference>
<dbReference type="OrthoDB" id="4457677at2"/>
<dbReference type="PROSITE" id="PS50109">
    <property type="entry name" value="HIS_KIN"/>
    <property type="match status" value="1"/>
</dbReference>
<dbReference type="SMART" id="SM00448">
    <property type="entry name" value="REC"/>
    <property type="match status" value="1"/>
</dbReference>
<dbReference type="SMART" id="SM00388">
    <property type="entry name" value="HisKA"/>
    <property type="match status" value="1"/>
</dbReference>
<evidence type="ECO:0000256" key="2">
    <source>
        <dbReference type="ARBA" id="ARBA00012438"/>
    </source>
</evidence>
<feature type="modified residue" description="4-aspartylphosphate" evidence="5">
    <location>
        <position position="627"/>
    </location>
</feature>
<dbReference type="SUPFAM" id="SSF47384">
    <property type="entry name" value="Homodimeric domain of signal transducing histidine kinase"/>
    <property type="match status" value="1"/>
</dbReference>
<dbReference type="Pfam" id="PF00512">
    <property type="entry name" value="HisKA"/>
    <property type="match status" value="1"/>
</dbReference>
<dbReference type="GO" id="GO:0000155">
    <property type="term" value="F:phosphorelay sensor kinase activity"/>
    <property type="evidence" value="ECO:0007669"/>
    <property type="project" value="InterPro"/>
</dbReference>
<dbReference type="InterPro" id="IPR003661">
    <property type="entry name" value="HisK_dim/P_dom"/>
</dbReference>
<dbReference type="SUPFAM" id="SSF52172">
    <property type="entry name" value="CheY-like"/>
    <property type="match status" value="1"/>
</dbReference>
<dbReference type="Pfam" id="PF02518">
    <property type="entry name" value="HATPase_c"/>
    <property type="match status" value="1"/>
</dbReference>
<dbReference type="SUPFAM" id="SSF55874">
    <property type="entry name" value="ATPase domain of HSP90 chaperone/DNA topoisomerase II/histidine kinase"/>
    <property type="match status" value="1"/>
</dbReference>
<gene>
    <name evidence="9" type="ORF">ULMA_20740</name>
</gene>
<dbReference type="Gene3D" id="1.10.287.130">
    <property type="match status" value="1"/>
</dbReference>
<protein>
    <recommendedName>
        <fullName evidence="2">histidine kinase</fullName>
        <ecNumber evidence="2">2.7.13.3</ecNumber>
    </recommendedName>
</protein>
<evidence type="ECO:0000256" key="6">
    <source>
        <dbReference type="SAM" id="Phobius"/>
    </source>
</evidence>
<evidence type="ECO:0000256" key="4">
    <source>
        <dbReference type="ARBA" id="ARBA00023012"/>
    </source>
</evidence>
<keyword evidence="6" id="KW-0812">Transmembrane</keyword>
<keyword evidence="10" id="KW-1185">Reference proteome</keyword>
<keyword evidence="6" id="KW-0472">Membrane</keyword>
<accession>A0A5J4IYF8</accession>
<dbReference type="PROSITE" id="PS50110">
    <property type="entry name" value="RESPONSE_REGULATORY"/>
    <property type="match status" value="1"/>
</dbReference>
<dbReference type="Proteomes" id="UP000326509">
    <property type="component" value="Unassembled WGS sequence"/>
</dbReference>
<keyword evidence="6" id="KW-1133">Transmembrane helix</keyword>
<evidence type="ECO:0000256" key="5">
    <source>
        <dbReference type="PROSITE-ProRule" id="PRU00169"/>
    </source>
</evidence>
<dbReference type="InterPro" id="IPR001789">
    <property type="entry name" value="Sig_transdc_resp-reg_receiver"/>
</dbReference>
<dbReference type="PANTHER" id="PTHR45339">
    <property type="entry name" value="HYBRID SIGNAL TRANSDUCTION HISTIDINE KINASE J"/>
    <property type="match status" value="1"/>
</dbReference>
<dbReference type="Gene3D" id="3.40.50.2300">
    <property type="match status" value="1"/>
</dbReference>